<dbReference type="GO" id="GO:0005524">
    <property type="term" value="F:ATP binding"/>
    <property type="evidence" value="ECO:0007669"/>
    <property type="project" value="UniProtKB-KW"/>
</dbReference>
<dbReference type="EMBL" id="FQUC01000013">
    <property type="protein sequence ID" value="SHF99417.1"/>
    <property type="molecule type" value="Genomic_DNA"/>
</dbReference>
<dbReference type="GO" id="GO:0004673">
    <property type="term" value="F:protein histidine kinase activity"/>
    <property type="evidence" value="ECO:0007669"/>
    <property type="project" value="UniProtKB-EC"/>
</dbReference>
<evidence type="ECO:0000256" key="1">
    <source>
        <dbReference type="ARBA" id="ARBA00000085"/>
    </source>
</evidence>
<evidence type="ECO:0000256" key="6">
    <source>
        <dbReference type="ARBA" id="ARBA00022840"/>
    </source>
</evidence>
<evidence type="ECO:0000256" key="8">
    <source>
        <dbReference type="SAM" id="Phobius"/>
    </source>
</evidence>
<sequence length="445" mass="50346">MFKSIHNKLVILIALLIVSVSLLTYCLVAGYYVYAALPALLLVICLSALSHQYNKYNQNILFLLNALDNGDYSFHFTETKMSVREKELNMMLNRIKDILTNARKEVIQNEKFLSLIIENVTTGIVIVTERGNVRTVNQMALRLLGLPVFTHLNQLNAINESYPELFYQIKTGDQQQISVINEREEVQVSIQASLIKVKDETIKVITLNNIGNELEAKEMESWIRLIRVMTHEIMNSIAPISSLSETMLTLLNNPDMEYETESLKNNTREAFDTIHITAKGLLSFVESYRRFTGVPKPVIKPFELLPLVNKLVHLQEHLMEEKGIETKIISEDNNLIVAGDENLITQVLVNIIKNAIQAIGASENGKIFINCNRQDSHTYIDISNTGKPIPKEELSSIFIPFFTTKESGSGIGLSISRYIMRLHGGKLMHSLSPEGYTTFTLVFPN</sequence>
<accession>A0A1M5G6J8</accession>
<evidence type="ECO:0000256" key="2">
    <source>
        <dbReference type="ARBA" id="ARBA00012438"/>
    </source>
</evidence>
<dbReference type="PROSITE" id="PS50109">
    <property type="entry name" value="HIS_KIN"/>
    <property type="match status" value="1"/>
</dbReference>
<dbReference type="OrthoDB" id="1931120at2"/>
<dbReference type="PANTHER" id="PTHR43065:SF46">
    <property type="entry name" value="C4-DICARBOXYLATE TRANSPORT SENSOR PROTEIN DCTB"/>
    <property type="match status" value="1"/>
</dbReference>
<keyword evidence="12" id="KW-1185">Reference proteome</keyword>
<dbReference type="PRINTS" id="PR00344">
    <property type="entry name" value="BCTRLSENSOR"/>
</dbReference>
<dbReference type="Proteomes" id="UP000184480">
    <property type="component" value="Unassembled WGS sequence"/>
</dbReference>
<keyword evidence="8" id="KW-0812">Transmembrane</keyword>
<dbReference type="Gene3D" id="3.30.565.10">
    <property type="entry name" value="Histidine kinase-like ATPase, C-terminal domain"/>
    <property type="match status" value="1"/>
</dbReference>
<keyword evidence="6" id="KW-0067">ATP-binding</keyword>
<dbReference type="GO" id="GO:0000160">
    <property type="term" value="P:phosphorelay signal transduction system"/>
    <property type="evidence" value="ECO:0007669"/>
    <property type="project" value="UniProtKB-KW"/>
</dbReference>
<dbReference type="SUPFAM" id="SSF55785">
    <property type="entry name" value="PYP-like sensor domain (PAS domain)"/>
    <property type="match status" value="1"/>
</dbReference>
<dbReference type="InterPro" id="IPR004358">
    <property type="entry name" value="Sig_transdc_His_kin-like_C"/>
</dbReference>
<evidence type="ECO:0000259" key="10">
    <source>
        <dbReference type="PROSITE" id="PS50112"/>
    </source>
</evidence>
<keyword evidence="8" id="KW-1133">Transmembrane helix</keyword>
<keyword evidence="4" id="KW-0547">Nucleotide-binding</keyword>
<reference evidence="12" key="1">
    <citation type="submission" date="2016-11" db="EMBL/GenBank/DDBJ databases">
        <authorList>
            <person name="Varghese N."/>
            <person name="Submissions S."/>
        </authorList>
    </citation>
    <scope>NUCLEOTIDE SEQUENCE [LARGE SCALE GENOMIC DNA]</scope>
    <source>
        <strain evidence="12">DSM 27370</strain>
    </source>
</reference>
<dbReference type="STRING" id="1346286.SAMN05444362_11373"/>
<keyword evidence="3" id="KW-0808">Transferase</keyword>
<dbReference type="PANTHER" id="PTHR43065">
    <property type="entry name" value="SENSOR HISTIDINE KINASE"/>
    <property type="match status" value="1"/>
</dbReference>
<evidence type="ECO:0000313" key="12">
    <source>
        <dbReference type="Proteomes" id="UP000184480"/>
    </source>
</evidence>
<dbReference type="InterPro" id="IPR036890">
    <property type="entry name" value="HATPase_C_sf"/>
</dbReference>
<dbReference type="Pfam" id="PF02518">
    <property type="entry name" value="HATPase_c"/>
    <property type="match status" value="1"/>
</dbReference>
<dbReference type="RefSeq" id="WP_062181215.1">
    <property type="nucleotide sequence ID" value="NZ_BBXL01000012.1"/>
</dbReference>
<evidence type="ECO:0000256" key="7">
    <source>
        <dbReference type="ARBA" id="ARBA00023012"/>
    </source>
</evidence>
<evidence type="ECO:0000256" key="5">
    <source>
        <dbReference type="ARBA" id="ARBA00022777"/>
    </source>
</evidence>
<feature type="domain" description="PAS" evidence="10">
    <location>
        <begin position="109"/>
        <end position="146"/>
    </location>
</feature>
<evidence type="ECO:0000313" key="11">
    <source>
        <dbReference type="EMBL" id="SHF99417.1"/>
    </source>
</evidence>
<dbReference type="InterPro" id="IPR035965">
    <property type="entry name" value="PAS-like_dom_sf"/>
</dbReference>
<dbReference type="InterPro" id="IPR005467">
    <property type="entry name" value="His_kinase_dom"/>
</dbReference>
<organism evidence="11 12">
    <name type="scientific">Dysgonomonas macrotermitis</name>
    <dbReference type="NCBI Taxonomy" id="1346286"/>
    <lineage>
        <taxon>Bacteria</taxon>
        <taxon>Pseudomonadati</taxon>
        <taxon>Bacteroidota</taxon>
        <taxon>Bacteroidia</taxon>
        <taxon>Bacteroidales</taxon>
        <taxon>Dysgonomonadaceae</taxon>
        <taxon>Dysgonomonas</taxon>
    </lineage>
</organism>
<dbReference type="SUPFAM" id="SSF55874">
    <property type="entry name" value="ATPase domain of HSP90 chaperone/DNA topoisomerase II/histidine kinase"/>
    <property type="match status" value="1"/>
</dbReference>
<gene>
    <name evidence="11" type="ORF">SAMN05444362_11373</name>
</gene>
<feature type="transmembrane region" description="Helical" evidence="8">
    <location>
        <begin position="9"/>
        <end position="25"/>
    </location>
</feature>
<comment type="catalytic activity">
    <reaction evidence="1">
        <text>ATP + protein L-histidine = ADP + protein N-phospho-L-histidine.</text>
        <dbReference type="EC" id="2.7.13.3"/>
    </reaction>
</comment>
<proteinExistence type="predicted"/>
<dbReference type="InterPro" id="IPR003594">
    <property type="entry name" value="HATPase_dom"/>
</dbReference>
<keyword evidence="7" id="KW-0902">Two-component regulatory system</keyword>
<evidence type="ECO:0000256" key="4">
    <source>
        <dbReference type="ARBA" id="ARBA00022741"/>
    </source>
</evidence>
<feature type="domain" description="Histidine kinase" evidence="9">
    <location>
        <begin position="228"/>
        <end position="445"/>
    </location>
</feature>
<dbReference type="EC" id="2.7.13.3" evidence="2"/>
<dbReference type="PROSITE" id="PS50112">
    <property type="entry name" value="PAS"/>
    <property type="match status" value="1"/>
</dbReference>
<keyword evidence="5" id="KW-0418">Kinase</keyword>
<keyword evidence="8" id="KW-0472">Membrane</keyword>
<dbReference type="SMART" id="SM00387">
    <property type="entry name" value="HATPase_c"/>
    <property type="match status" value="1"/>
</dbReference>
<evidence type="ECO:0000256" key="3">
    <source>
        <dbReference type="ARBA" id="ARBA00022679"/>
    </source>
</evidence>
<dbReference type="Pfam" id="PF13188">
    <property type="entry name" value="PAS_8"/>
    <property type="match status" value="1"/>
</dbReference>
<dbReference type="Gene3D" id="3.30.450.20">
    <property type="entry name" value="PAS domain"/>
    <property type="match status" value="1"/>
</dbReference>
<dbReference type="AlphaFoldDB" id="A0A1M5G6J8"/>
<evidence type="ECO:0000259" key="9">
    <source>
        <dbReference type="PROSITE" id="PS50109"/>
    </source>
</evidence>
<name>A0A1M5G6J8_9BACT</name>
<protein>
    <recommendedName>
        <fullName evidence="2">histidine kinase</fullName>
        <ecNumber evidence="2">2.7.13.3</ecNumber>
    </recommendedName>
</protein>
<dbReference type="InterPro" id="IPR000014">
    <property type="entry name" value="PAS"/>
</dbReference>